<evidence type="ECO:0000313" key="15">
    <source>
        <dbReference type="Proteomes" id="UP000001568"/>
    </source>
</evidence>
<evidence type="ECO:0000256" key="10">
    <source>
        <dbReference type="PROSITE-ProRule" id="PRU10141"/>
    </source>
</evidence>
<dbReference type="GO" id="GO:0005524">
    <property type="term" value="F:ATP binding"/>
    <property type="evidence" value="ECO:0007669"/>
    <property type="project" value="UniProtKB-UniRule"/>
</dbReference>
<keyword evidence="5" id="KW-0418">Kinase</keyword>
<feature type="domain" description="Protein kinase" evidence="13">
    <location>
        <begin position="4"/>
        <end position="328"/>
    </location>
</feature>
<sequence length="383" mass="43735">MDDGEIVGQIGEGAFGRVMYARTTAGRVYAIKTFKTPPVRRDAKTGAIARDQVVGLPTPTFREVTTLRAMKHENIVHLHRVIVNKEERSLSLAIDYAEYDLGVILTWHRRHRRLVSRRMVKSATWQLLHGLHYLHSNWIMHRDIKPQNVLVMGDGSECGVVKIADFGLARFVDPGTLLKPLHENGPVVTLWYRAPELLLGARHYTRAVDIWAAGCIFAELCTLVVPFKGVPKGKEDPRTMYQEEQIEAIVRCKGTPSEETWPLLREHPYYERAKKFFYPPEHPEGVPADESSPMRSDPELAAVFDELCAYDPERRPTAFEALTAMDYFAKTEPEPTRNIFDYELAAGEHRIVYPHRKITHEGDKPPDDEAKPARHDAKRAKRQ</sequence>
<protein>
    <recommendedName>
        <fullName evidence="13">Protein kinase domain-containing protein</fullName>
    </recommendedName>
</protein>
<dbReference type="Gramene" id="ABO99043">
    <property type="protein sequence ID" value="ABO99043"/>
    <property type="gene ID" value="OSTLU_17513"/>
</dbReference>
<comment type="catalytic activity">
    <reaction evidence="9">
        <text>[DNA-directed RNA polymerase] + ATP = phospho-[DNA-directed RNA polymerase] + ADP + H(+)</text>
        <dbReference type="Rhea" id="RHEA:10216"/>
        <dbReference type="Rhea" id="RHEA-COMP:11321"/>
        <dbReference type="Rhea" id="RHEA-COMP:11322"/>
        <dbReference type="ChEBI" id="CHEBI:15378"/>
        <dbReference type="ChEBI" id="CHEBI:30616"/>
        <dbReference type="ChEBI" id="CHEBI:43176"/>
        <dbReference type="ChEBI" id="CHEBI:68546"/>
        <dbReference type="ChEBI" id="CHEBI:456216"/>
        <dbReference type="EC" id="2.7.11.23"/>
    </reaction>
</comment>
<evidence type="ECO:0000256" key="11">
    <source>
        <dbReference type="RuleBase" id="RU000304"/>
    </source>
</evidence>
<dbReference type="PROSITE" id="PS00107">
    <property type="entry name" value="PROTEIN_KINASE_ATP"/>
    <property type="match status" value="1"/>
</dbReference>
<dbReference type="Proteomes" id="UP000001568">
    <property type="component" value="Chromosome 12"/>
</dbReference>
<evidence type="ECO:0000256" key="8">
    <source>
        <dbReference type="ARBA" id="ARBA00048367"/>
    </source>
</evidence>
<dbReference type="eggNOG" id="KOG0666">
    <property type="taxonomic scope" value="Eukaryota"/>
</dbReference>
<gene>
    <name evidence="14" type="ORF">OSTLU_17513</name>
</gene>
<reference evidence="14 15" key="1">
    <citation type="journal article" date="2007" name="Proc. Natl. Acad. Sci. U.S.A.">
        <title>The tiny eukaryote Ostreococcus provides genomic insights into the paradox of plankton speciation.</title>
        <authorList>
            <person name="Palenik B."/>
            <person name="Grimwood J."/>
            <person name="Aerts A."/>
            <person name="Rouze P."/>
            <person name="Salamov A."/>
            <person name="Putnam N."/>
            <person name="Dupont C."/>
            <person name="Jorgensen R."/>
            <person name="Derelle E."/>
            <person name="Rombauts S."/>
            <person name="Zhou K."/>
            <person name="Otillar R."/>
            <person name="Merchant S.S."/>
            <person name="Podell S."/>
            <person name="Gaasterland T."/>
            <person name="Napoli C."/>
            <person name="Gendler K."/>
            <person name="Manuell A."/>
            <person name="Tai V."/>
            <person name="Vallon O."/>
            <person name="Piganeau G."/>
            <person name="Jancek S."/>
            <person name="Heijde M."/>
            <person name="Jabbari K."/>
            <person name="Bowler C."/>
            <person name="Lohr M."/>
            <person name="Robbens S."/>
            <person name="Werner G."/>
            <person name="Dubchak I."/>
            <person name="Pazour G.J."/>
            <person name="Ren Q."/>
            <person name="Paulsen I."/>
            <person name="Delwiche C."/>
            <person name="Schmutz J."/>
            <person name="Rokhsar D."/>
            <person name="Van de Peer Y."/>
            <person name="Moreau H."/>
            <person name="Grigoriev I.V."/>
        </authorList>
    </citation>
    <scope>NUCLEOTIDE SEQUENCE [LARGE SCALE GENOMIC DNA]</scope>
    <source>
        <strain evidence="14 15">CCE9901</strain>
    </source>
</reference>
<comment type="catalytic activity">
    <reaction evidence="7">
        <text>L-threonyl-[protein] + ATP = O-phospho-L-threonyl-[protein] + ADP + H(+)</text>
        <dbReference type="Rhea" id="RHEA:46608"/>
        <dbReference type="Rhea" id="RHEA-COMP:11060"/>
        <dbReference type="Rhea" id="RHEA-COMP:11605"/>
        <dbReference type="ChEBI" id="CHEBI:15378"/>
        <dbReference type="ChEBI" id="CHEBI:30013"/>
        <dbReference type="ChEBI" id="CHEBI:30616"/>
        <dbReference type="ChEBI" id="CHEBI:61977"/>
        <dbReference type="ChEBI" id="CHEBI:456216"/>
        <dbReference type="EC" id="2.7.11.22"/>
    </reaction>
</comment>
<keyword evidence="15" id="KW-1185">Reference proteome</keyword>
<dbReference type="Gene3D" id="3.30.200.20">
    <property type="entry name" value="Phosphorylase Kinase, domain 1"/>
    <property type="match status" value="1"/>
</dbReference>
<evidence type="ECO:0000256" key="5">
    <source>
        <dbReference type="ARBA" id="ARBA00022777"/>
    </source>
</evidence>
<keyword evidence="6 10" id="KW-0067">ATP-binding</keyword>
<dbReference type="AlphaFoldDB" id="A4S5C6"/>
<dbReference type="GO" id="GO:0016592">
    <property type="term" value="C:mediator complex"/>
    <property type="evidence" value="ECO:0007669"/>
    <property type="project" value="TreeGrafter"/>
</dbReference>
<evidence type="ECO:0000259" key="13">
    <source>
        <dbReference type="PROSITE" id="PS50011"/>
    </source>
</evidence>
<dbReference type="SUPFAM" id="SSF56112">
    <property type="entry name" value="Protein kinase-like (PK-like)"/>
    <property type="match status" value="1"/>
</dbReference>
<evidence type="ECO:0000256" key="2">
    <source>
        <dbReference type="ARBA" id="ARBA00022527"/>
    </source>
</evidence>
<dbReference type="OrthoDB" id="6284126at2759"/>
<dbReference type="PROSITE" id="PS50011">
    <property type="entry name" value="PROTEIN_KINASE_DOM"/>
    <property type="match status" value="1"/>
</dbReference>
<dbReference type="InterPro" id="IPR000719">
    <property type="entry name" value="Prot_kinase_dom"/>
</dbReference>
<comment type="catalytic activity">
    <reaction evidence="8">
        <text>L-seryl-[protein] + ATP = O-phospho-L-seryl-[protein] + ADP + H(+)</text>
        <dbReference type="Rhea" id="RHEA:17989"/>
        <dbReference type="Rhea" id="RHEA-COMP:9863"/>
        <dbReference type="Rhea" id="RHEA-COMP:11604"/>
        <dbReference type="ChEBI" id="CHEBI:15378"/>
        <dbReference type="ChEBI" id="CHEBI:29999"/>
        <dbReference type="ChEBI" id="CHEBI:30616"/>
        <dbReference type="ChEBI" id="CHEBI:83421"/>
        <dbReference type="ChEBI" id="CHEBI:456216"/>
        <dbReference type="EC" id="2.7.11.22"/>
    </reaction>
</comment>
<evidence type="ECO:0000256" key="3">
    <source>
        <dbReference type="ARBA" id="ARBA00022679"/>
    </source>
</evidence>
<dbReference type="InterPro" id="IPR011009">
    <property type="entry name" value="Kinase-like_dom_sf"/>
</dbReference>
<evidence type="ECO:0000313" key="14">
    <source>
        <dbReference type="EMBL" id="ABO99043.1"/>
    </source>
</evidence>
<dbReference type="PANTHER" id="PTHR24056:SF495">
    <property type="entry name" value="CYCLIN-DEPENDENT KINASE 8-RELATED"/>
    <property type="match status" value="1"/>
</dbReference>
<feature type="binding site" evidence="10">
    <location>
        <position position="32"/>
    </location>
    <ligand>
        <name>ATP</name>
        <dbReference type="ChEBI" id="CHEBI:30616"/>
    </ligand>
</feature>
<dbReference type="Pfam" id="PF00069">
    <property type="entry name" value="Pkinase"/>
    <property type="match status" value="1"/>
</dbReference>
<evidence type="ECO:0000256" key="4">
    <source>
        <dbReference type="ARBA" id="ARBA00022741"/>
    </source>
</evidence>
<keyword evidence="4 10" id="KW-0547">Nucleotide-binding</keyword>
<dbReference type="GO" id="GO:0004693">
    <property type="term" value="F:cyclin-dependent protein serine/threonine kinase activity"/>
    <property type="evidence" value="ECO:0007669"/>
    <property type="project" value="UniProtKB-EC"/>
</dbReference>
<dbReference type="KEGG" id="olu:OSTLU_17513"/>
<evidence type="ECO:0000256" key="9">
    <source>
        <dbReference type="ARBA" id="ARBA00049280"/>
    </source>
</evidence>
<dbReference type="GO" id="GO:0008353">
    <property type="term" value="F:RNA polymerase II CTD heptapeptide repeat kinase activity"/>
    <property type="evidence" value="ECO:0007669"/>
    <property type="project" value="UniProtKB-EC"/>
</dbReference>
<organism evidence="14 15">
    <name type="scientific">Ostreococcus lucimarinus (strain CCE9901)</name>
    <dbReference type="NCBI Taxonomy" id="436017"/>
    <lineage>
        <taxon>Eukaryota</taxon>
        <taxon>Viridiplantae</taxon>
        <taxon>Chlorophyta</taxon>
        <taxon>Mamiellophyceae</taxon>
        <taxon>Mamiellales</taxon>
        <taxon>Bathycoccaceae</taxon>
        <taxon>Ostreococcus</taxon>
    </lineage>
</organism>
<feature type="compositionally biased region" description="Basic and acidic residues" evidence="12">
    <location>
        <begin position="359"/>
        <end position="375"/>
    </location>
</feature>
<dbReference type="HOGENOM" id="CLU_000288_181_6_1"/>
<dbReference type="STRING" id="436017.A4S5C6"/>
<dbReference type="SMART" id="SM00220">
    <property type="entry name" value="S_TKc"/>
    <property type="match status" value="1"/>
</dbReference>
<proteinExistence type="inferred from homology"/>
<evidence type="ECO:0000256" key="12">
    <source>
        <dbReference type="SAM" id="MobiDB-lite"/>
    </source>
</evidence>
<dbReference type="GO" id="GO:0019900">
    <property type="term" value="F:kinase binding"/>
    <property type="evidence" value="ECO:0007669"/>
    <property type="project" value="EnsemblPlants"/>
</dbReference>
<keyword evidence="3" id="KW-0808">Transferase</keyword>
<dbReference type="InterPro" id="IPR017441">
    <property type="entry name" value="Protein_kinase_ATP_BS"/>
</dbReference>
<dbReference type="PANTHER" id="PTHR24056">
    <property type="entry name" value="CELL DIVISION PROTEIN KINASE"/>
    <property type="match status" value="1"/>
</dbReference>
<feature type="region of interest" description="Disordered" evidence="12">
    <location>
        <begin position="355"/>
        <end position="383"/>
    </location>
</feature>
<dbReference type="GeneID" id="5004849"/>
<accession>A4S5C6</accession>
<evidence type="ECO:0000256" key="7">
    <source>
        <dbReference type="ARBA" id="ARBA00047811"/>
    </source>
</evidence>
<dbReference type="EMBL" id="CP000592">
    <property type="protein sequence ID" value="ABO99043.1"/>
    <property type="molecule type" value="Genomic_DNA"/>
</dbReference>
<dbReference type="InterPro" id="IPR050108">
    <property type="entry name" value="CDK"/>
</dbReference>
<dbReference type="InterPro" id="IPR008271">
    <property type="entry name" value="Ser/Thr_kinase_AS"/>
</dbReference>
<comment type="similarity">
    <text evidence="1">Belongs to the protein kinase superfamily. CMGC Ser/Thr protein kinase family. CDC2/CDKX subfamily.</text>
</comment>
<dbReference type="OMA" id="MVKSATW"/>
<dbReference type="PROSITE" id="PS00108">
    <property type="entry name" value="PROTEIN_KINASE_ST"/>
    <property type="match status" value="1"/>
</dbReference>
<name>A4S5C6_OSTLU</name>
<dbReference type="RefSeq" id="XP_001420750.1">
    <property type="nucleotide sequence ID" value="XM_001420713.1"/>
</dbReference>
<dbReference type="FunFam" id="1.10.510.10:FF:000785">
    <property type="entry name" value="CMGC/CDK/CDK8 protein kinase"/>
    <property type="match status" value="1"/>
</dbReference>
<evidence type="ECO:0000256" key="6">
    <source>
        <dbReference type="ARBA" id="ARBA00022840"/>
    </source>
</evidence>
<keyword evidence="2 11" id="KW-0723">Serine/threonine-protein kinase</keyword>
<dbReference type="Gene3D" id="1.10.510.10">
    <property type="entry name" value="Transferase(Phosphotransferase) domain 1"/>
    <property type="match status" value="1"/>
</dbReference>
<evidence type="ECO:0000256" key="1">
    <source>
        <dbReference type="ARBA" id="ARBA00006485"/>
    </source>
</evidence>